<proteinExistence type="predicted"/>
<comment type="caution">
    <text evidence="1">The sequence shown here is derived from an EMBL/GenBank/DDBJ whole genome shotgun (WGS) entry which is preliminary data.</text>
</comment>
<dbReference type="Proteomes" id="UP000575397">
    <property type="component" value="Unassembled WGS sequence"/>
</dbReference>
<reference evidence="5 6" key="2">
    <citation type="submission" date="2020-04" db="EMBL/GenBank/DDBJ databases">
        <title>Antimicrobial susceptibility and clonality of vaginal-derived multi-drug resistant Mobiluncus isolates in China.</title>
        <authorList>
            <person name="Zhang X."/>
        </authorList>
    </citation>
    <scope>NUCLEOTIDE SEQUENCE [LARGE SCALE GENOMIC DNA]</scope>
    <source>
        <strain evidence="2 5">12</strain>
        <strain evidence="1 6">7</strain>
    </source>
</reference>
<evidence type="ECO:0000313" key="2">
    <source>
        <dbReference type="EMBL" id="NMX04461.1"/>
    </source>
</evidence>
<reference evidence="3 4" key="1">
    <citation type="submission" date="2018-06" db="EMBL/GenBank/DDBJ databases">
        <authorList>
            <consortium name="Pathogen Informatics"/>
            <person name="Doyle S."/>
        </authorList>
    </citation>
    <scope>NUCLEOTIDE SEQUENCE [LARGE SCALE GENOMIC DNA]</scope>
    <source>
        <strain evidence="3 4">NCTC11819</strain>
    </source>
</reference>
<dbReference type="GO" id="GO:0016787">
    <property type="term" value="F:hydrolase activity"/>
    <property type="evidence" value="ECO:0007669"/>
    <property type="project" value="UniProtKB-KW"/>
</dbReference>
<dbReference type="SUPFAM" id="SSF54001">
    <property type="entry name" value="Cysteine proteinases"/>
    <property type="match status" value="1"/>
</dbReference>
<accession>A0A2J9KQI4</accession>
<protein>
    <submittedName>
        <fullName evidence="3">Uncharacterized distant relative of cell wall-associated hydrolases</fullName>
    </submittedName>
</protein>
<sequence length="245" mass="27084">MKIMKIRLFASMSSATIIASIAGVALFTTPTIAYSADSPTDFDRKIMESSGLTAEEMRDYAERDTKLMQEVIEENKSELDKYSPLGEDRENAPTLGEVGEIWVSTFGNSSGSLTIVGHAAIVSNKPEVTIEAYPDFNSPIGKDGVQEYPNTWRSRDGGKILLGNKVSSLKKRQGAAAWAESKIGTSYWINVHNKYDISRMYCSQLVWYAWLTQGNDIDYIKWDTIVTPAEIAKSSATTILWGTLG</sequence>
<dbReference type="AlphaFoldDB" id="A0A2J9KQI4"/>
<dbReference type="Proteomes" id="UP000255284">
    <property type="component" value="Unassembled WGS sequence"/>
</dbReference>
<dbReference type="EMBL" id="JABCUV010000033">
    <property type="protein sequence ID" value="NMW94255.1"/>
    <property type="molecule type" value="Genomic_DNA"/>
</dbReference>
<evidence type="ECO:0000313" key="3">
    <source>
        <dbReference type="EMBL" id="STO17622.1"/>
    </source>
</evidence>
<dbReference type="InterPro" id="IPR038765">
    <property type="entry name" value="Papain-like_cys_pep_sf"/>
</dbReference>
<dbReference type="EMBL" id="UGGQ01000006">
    <property type="protein sequence ID" value="STO17622.1"/>
    <property type="molecule type" value="Genomic_DNA"/>
</dbReference>
<evidence type="ECO:0000313" key="5">
    <source>
        <dbReference type="Proteomes" id="UP000575397"/>
    </source>
</evidence>
<dbReference type="Gene3D" id="3.90.1720.10">
    <property type="entry name" value="endopeptidase domain like (from Nostoc punctiforme)"/>
    <property type="match status" value="1"/>
</dbReference>
<dbReference type="Proteomes" id="UP000582487">
    <property type="component" value="Unassembled WGS sequence"/>
</dbReference>
<evidence type="ECO:0000313" key="1">
    <source>
        <dbReference type="EMBL" id="NMW94255.1"/>
    </source>
</evidence>
<evidence type="ECO:0000313" key="4">
    <source>
        <dbReference type="Proteomes" id="UP000255284"/>
    </source>
</evidence>
<evidence type="ECO:0000313" key="6">
    <source>
        <dbReference type="Proteomes" id="UP000582487"/>
    </source>
</evidence>
<keyword evidence="3" id="KW-0378">Hydrolase</keyword>
<gene>
    <name evidence="1" type="ORF">HHJ74_11360</name>
    <name evidence="2" type="ORF">HHJ77_11265</name>
    <name evidence="3" type="ORF">NCTC11819_02216</name>
</gene>
<organism evidence="1 6">
    <name type="scientific">Mobiluncus mulieris</name>
    <dbReference type="NCBI Taxonomy" id="2052"/>
    <lineage>
        <taxon>Bacteria</taxon>
        <taxon>Bacillati</taxon>
        <taxon>Actinomycetota</taxon>
        <taxon>Actinomycetes</taxon>
        <taxon>Actinomycetales</taxon>
        <taxon>Actinomycetaceae</taxon>
        <taxon>Mobiluncus</taxon>
    </lineage>
</organism>
<dbReference type="OrthoDB" id="2751008at2"/>
<dbReference type="GeneID" id="61167735"/>
<name>A0A2J9KQI4_9ACTO</name>
<dbReference type="RefSeq" id="WP_004012619.1">
    <property type="nucleotide sequence ID" value="NZ_CAMUNX010000040.1"/>
</dbReference>
<dbReference type="EMBL" id="JABCUS010000041">
    <property type="protein sequence ID" value="NMX04461.1"/>
    <property type="molecule type" value="Genomic_DNA"/>
</dbReference>